<name>A0A183M2Q5_9TREM</name>
<feature type="compositionally biased region" description="Low complexity" evidence="1">
    <location>
        <begin position="592"/>
        <end position="605"/>
    </location>
</feature>
<feature type="compositionally biased region" description="Low complexity" evidence="1">
    <location>
        <begin position="27"/>
        <end position="37"/>
    </location>
</feature>
<organism evidence="2 3">
    <name type="scientific">Schistosoma margrebowiei</name>
    <dbReference type="NCBI Taxonomy" id="48269"/>
    <lineage>
        <taxon>Eukaryota</taxon>
        <taxon>Metazoa</taxon>
        <taxon>Spiralia</taxon>
        <taxon>Lophotrochozoa</taxon>
        <taxon>Platyhelminthes</taxon>
        <taxon>Trematoda</taxon>
        <taxon>Digenea</taxon>
        <taxon>Strigeidida</taxon>
        <taxon>Schistosomatoidea</taxon>
        <taxon>Schistosomatidae</taxon>
        <taxon>Schistosoma</taxon>
    </lineage>
</organism>
<feature type="region of interest" description="Disordered" evidence="1">
    <location>
        <begin position="592"/>
        <end position="616"/>
    </location>
</feature>
<feature type="compositionally biased region" description="Low complexity" evidence="1">
    <location>
        <begin position="312"/>
        <end position="325"/>
    </location>
</feature>
<dbReference type="Proteomes" id="UP000277204">
    <property type="component" value="Unassembled WGS sequence"/>
</dbReference>
<dbReference type="EMBL" id="UZAI01005282">
    <property type="protein sequence ID" value="VDO89899.1"/>
    <property type="molecule type" value="Genomic_DNA"/>
</dbReference>
<evidence type="ECO:0000313" key="2">
    <source>
        <dbReference type="EMBL" id="VDO89899.1"/>
    </source>
</evidence>
<feature type="region of interest" description="Disordered" evidence="1">
    <location>
        <begin position="1"/>
        <end position="37"/>
    </location>
</feature>
<dbReference type="AlphaFoldDB" id="A0A183M2Q5"/>
<reference evidence="2 3" key="1">
    <citation type="submission" date="2018-11" db="EMBL/GenBank/DDBJ databases">
        <authorList>
            <consortium name="Pathogen Informatics"/>
        </authorList>
    </citation>
    <scope>NUCLEOTIDE SEQUENCE [LARGE SCALE GENOMIC DNA]</scope>
    <source>
        <strain evidence="2 3">Zambia</strain>
    </source>
</reference>
<dbReference type="STRING" id="48269.A0A183M2Q5"/>
<gene>
    <name evidence="2" type="ORF">SMRZ_LOCUS10330</name>
</gene>
<feature type="compositionally biased region" description="Polar residues" evidence="1">
    <location>
        <begin position="1"/>
        <end position="20"/>
    </location>
</feature>
<protein>
    <submittedName>
        <fullName evidence="2">Uncharacterized protein</fullName>
    </submittedName>
</protein>
<evidence type="ECO:0000256" key="1">
    <source>
        <dbReference type="SAM" id="MobiDB-lite"/>
    </source>
</evidence>
<keyword evidence="3" id="KW-1185">Reference proteome</keyword>
<proteinExistence type="predicted"/>
<evidence type="ECO:0000313" key="3">
    <source>
        <dbReference type="Proteomes" id="UP000277204"/>
    </source>
</evidence>
<accession>A0A183M2Q5</accession>
<sequence length="815" mass="89435">MTTTCTTWSSYSPQTTSGNGHNILRRNNSGNNNSSGVIANTTTTITNIVNRAAVVAALASQQAAASQRNQLNNQRLLAEQRKRLIQHQLYNQVAVYSLNSSATNRNPMPNSDSNPQVNTFFVNENMYGIQNLPSSLSISPTNTIISTTASHNVHNPTYHLLHVIPNKSMIRKSLSLDTTSTQNMNANLLNLNATTVISSNSPSFSSTSRGANFYHYYQHHRPEDLSRFLKEVGPNVQVQLSCSIPTIDNHQLSNAHKTPHVYPTLHHRSTVKMQKPPAKHQMIAETTSITPTTPLSTSAMYHNSQTAVLQSGSISSLPSSSSSSSHKIQTASPVYSSHSSAVSNLSSINNPKKISKEDSILLNQKHFPFVDNNNNSCLVKTELHQGLVDCQGIHQNGSVVPVTTTDNDHSSFQCSQVSNKFSDDSLPVNTYQACSSTEVEQSSPDATSSPSSLSYVSNVPSSSLMAHNENAYSNICCAENPMNSVQCLEWSLPQPVYVQQQKINSNLDNISLCNNTVYPQSAHLAHSYRSQVFPNSHKTNELNNNNKIDKFNYFTQNDSSYCNNNKLMINHSNVVYPLTPCNSLSPISVSANTSPSSSTTSGYLKSPPPPPPLSACQQSIESAYSTSSSSLDTLVNHYYEINSTSGSFDCCFNTYSSYPTFHRNLSTMSNSSTISYNFNHTSQDTPVTTIIDPHLESMLQSNYKHQYQQQNEENLLPDDLINDVFDLEIMIAAKQQREYHHNSITNESQCLTVDASPVPIKQQPQLTLLNNSNVILSTSLSPRLSSPSILNTTNQCLTTTTTPTSGAAVIVIVTR</sequence>
<feature type="region of interest" description="Disordered" evidence="1">
    <location>
        <begin position="312"/>
        <end position="336"/>
    </location>
</feature>